<feature type="domain" description="Brl1/Brr6" evidence="3">
    <location>
        <begin position="189"/>
        <end position="314"/>
    </location>
</feature>
<dbReference type="PANTHER" id="PTHR28136">
    <property type="entry name" value="NUCLEUS EXPORT PROTEIN BRR6"/>
    <property type="match status" value="1"/>
</dbReference>
<evidence type="ECO:0000313" key="4">
    <source>
        <dbReference type="EMBL" id="KAK4512925.1"/>
    </source>
</evidence>
<protein>
    <recommendedName>
        <fullName evidence="3">Brl1/Brr6 domain-containing protein</fullName>
    </recommendedName>
</protein>
<dbReference type="Proteomes" id="UP001304243">
    <property type="component" value="Unassembled WGS sequence"/>
</dbReference>
<keyword evidence="2" id="KW-0472">Membrane</keyword>
<dbReference type="InterPro" id="IPR018767">
    <property type="entry name" value="Brl1/Brr6_dom"/>
</dbReference>
<feature type="region of interest" description="Disordered" evidence="1">
    <location>
        <begin position="76"/>
        <end position="100"/>
    </location>
</feature>
<dbReference type="Pfam" id="PF10104">
    <property type="entry name" value="Brr6_like_C_C"/>
    <property type="match status" value="1"/>
</dbReference>
<dbReference type="EMBL" id="JASEJX010000021">
    <property type="protein sequence ID" value="KAK4512925.1"/>
    <property type="molecule type" value="Genomic_DNA"/>
</dbReference>
<keyword evidence="5" id="KW-1185">Reference proteome</keyword>
<feature type="region of interest" description="Disordered" evidence="1">
    <location>
        <begin position="113"/>
        <end position="153"/>
    </location>
</feature>
<dbReference type="RefSeq" id="XP_064679591.1">
    <property type="nucleotide sequence ID" value="XM_064822991.1"/>
</dbReference>
<name>A0AAN7DEC2_9FUNG</name>
<feature type="region of interest" description="Disordered" evidence="1">
    <location>
        <begin position="323"/>
        <end position="357"/>
    </location>
</feature>
<feature type="compositionally biased region" description="Polar residues" evidence="1">
    <location>
        <begin position="81"/>
        <end position="94"/>
    </location>
</feature>
<dbReference type="GeneID" id="89947337"/>
<dbReference type="PANTHER" id="PTHR28136:SF1">
    <property type="entry name" value="NUCLEUS EXPORT PROTEIN BRL1"/>
    <property type="match status" value="1"/>
</dbReference>
<reference evidence="4 5" key="1">
    <citation type="submission" date="2022-11" db="EMBL/GenBank/DDBJ databases">
        <title>Mucor velutinosus strain NIH1002 WGS.</title>
        <authorList>
            <person name="Subramanian P."/>
            <person name="Mullikin J.C."/>
            <person name="Segre J.A."/>
            <person name="Zelazny A.M."/>
        </authorList>
    </citation>
    <scope>NUCLEOTIDE SEQUENCE [LARGE SCALE GENOMIC DNA]</scope>
    <source>
        <strain evidence="4 5">NIH1002</strain>
    </source>
</reference>
<dbReference type="GO" id="GO:0006998">
    <property type="term" value="P:nuclear envelope organization"/>
    <property type="evidence" value="ECO:0007669"/>
    <property type="project" value="InterPro"/>
</dbReference>
<evidence type="ECO:0000256" key="2">
    <source>
        <dbReference type="SAM" id="Phobius"/>
    </source>
</evidence>
<proteinExistence type="predicted"/>
<dbReference type="SMART" id="SM01042">
    <property type="entry name" value="Brr6_like_C_C"/>
    <property type="match status" value="1"/>
</dbReference>
<accession>A0AAN7DEC2</accession>
<gene>
    <name evidence="4" type="ORF">ATC70_003635</name>
</gene>
<evidence type="ECO:0000313" key="5">
    <source>
        <dbReference type="Proteomes" id="UP001304243"/>
    </source>
</evidence>
<feature type="transmembrane region" description="Helical" evidence="2">
    <location>
        <begin position="299"/>
        <end position="317"/>
    </location>
</feature>
<sequence>MAFKYDPMDIDGVSHNENEFLSEDDEMDIVHEPVIKPAESPMISLFSQHNYKKSIEICNGVSNLFGKVSINDAKNEAPKDSATQNKQLVSTQTPPLSPERQCLSVSVIEHPTTEGTNTPVSLPNSSGTHTSPAHESTLSTTAGNPTSHYNPATNYHYNPAPNYHATHNPTIVYHAAPPVDANHGRVVYMLGIFKIVCYSVVFFSCMFVGYHAILNLHYDMVSTIESYESDLLTDQLYCREQYDANLCGPNTRLPAVKDLCRGWEQCMMRPLSVGKTKVMAEIIGDAANGFSEILSLKTMIYSLCIVYGFMWSFTHIIKANSSSENHPSRPQLPNNSPPIDQSRYPPLEFSQASIVNK</sequence>
<dbReference type="GO" id="GO:0031965">
    <property type="term" value="C:nuclear membrane"/>
    <property type="evidence" value="ECO:0007669"/>
    <property type="project" value="InterPro"/>
</dbReference>
<keyword evidence="2" id="KW-0812">Transmembrane</keyword>
<feature type="transmembrane region" description="Helical" evidence="2">
    <location>
        <begin position="195"/>
        <end position="213"/>
    </location>
</feature>
<keyword evidence="2" id="KW-1133">Transmembrane helix</keyword>
<comment type="caution">
    <text evidence="4">The sequence shown here is derived from an EMBL/GenBank/DDBJ whole genome shotgun (WGS) entry which is preliminary data.</text>
</comment>
<dbReference type="AlphaFoldDB" id="A0AAN7DEC2"/>
<dbReference type="InterPro" id="IPR040202">
    <property type="entry name" value="Brl1/Brr6"/>
</dbReference>
<organism evidence="4 5">
    <name type="scientific">Mucor velutinosus</name>
    <dbReference type="NCBI Taxonomy" id="708070"/>
    <lineage>
        <taxon>Eukaryota</taxon>
        <taxon>Fungi</taxon>
        <taxon>Fungi incertae sedis</taxon>
        <taxon>Mucoromycota</taxon>
        <taxon>Mucoromycotina</taxon>
        <taxon>Mucoromycetes</taxon>
        <taxon>Mucorales</taxon>
        <taxon>Mucorineae</taxon>
        <taxon>Mucoraceae</taxon>
        <taxon>Mucor</taxon>
    </lineage>
</organism>
<evidence type="ECO:0000259" key="3">
    <source>
        <dbReference type="SMART" id="SM01042"/>
    </source>
</evidence>
<evidence type="ECO:0000256" key="1">
    <source>
        <dbReference type="SAM" id="MobiDB-lite"/>
    </source>
</evidence>
<dbReference type="GO" id="GO:0055088">
    <property type="term" value="P:lipid homeostasis"/>
    <property type="evidence" value="ECO:0007669"/>
    <property type="project" value="InterPro"/>
</dbReference>